<dbReference type="InterPro" id="IPR048351">
    <property type="entry name" value="SOK_DIX"/>
</dbReference>
<evidence type="ECO:0000256" key="6">
    <source>
        <dbReference type="ARBA" id="ARBA00023306"/>
    </source>
</evidence>
<evidence type="ECO:0000256" key="1">
    <source>
        <dbReference type="ARBA" id="ARBA00004413"/>
    </source>
</evidence>
<name>A0A7J7CQJ0_TRIWF</name>
<dbReference type="PIRSF" id="PIRSF031043">
    <property type="entry name" value="UCP031043"/>
    <property type="match status" value="1"/>
</dbReference>
<keyword evidence="4" id="KW-0132">Cell division</keyword>
<evidence type="ECO:0000256" key="8">
    <source>
        <dbReference type="ARBA" id="ARBA00046534"/>
    </source>
</evidence>
<gene>
    <name evidence="11" type="ORF">HS088_TW14G00525</name>
</gene>
<dbReference type="GO" id="GO:0051302">
    <property type="term" value="P:regulation of cell division"/>
    <property type="evidence" value="ECO:0007669"/>
    <property type="project" value="UniProtKB-ARBA"/>
</dbReference>
<dbReference type="GO" id="GO:2000067">
    <property type="term" value="P:regulation of root morphogenesis"/>
    <property type="evidence" value="ECO:0007669"/>
    <property type="project" value="UniProtKB-ARBA"/>
</dbReference>
<dbReference type="Pfam" id="PF06136">
    <property type="entry name" value="SOK"/>
    <property type="match status" value="1"/>
</dbReference>
<dbReference type="Proteomes" id="UP000593562">
    <property type="component" value="Unassembled WGS sequence"/>
</dbReference>
<dbReference type="InterPro" id="IPR010369">
    <property type="entry name" value="SOK"/>
</dbReference>
<dbReference type="InterPro" id="IPR021182">
    <property type="entry name" value="SOK_magnoliopsida"/>
</dbReference>
<reference evidence="11 12" key="1">
    <citation type="journal article" date="2020" name="Nat. Commun.">
        <title>Genome of Tripterygium wilfordii and identification of cytochrome P450 involved in triptolide biosynthesis.</title>
        <authorList>
            <person name="Tu L."/>
            <person name="Su P."/>
            <person name="Zhang Z."/>
            <person name="Gao L."/>
            <person name="Wang J."/>
            <person name="Hu T."/>
            <person name="Zhou J."/>
            <person name="Zhang Y."/>
            <person name="Zhao Y."/>
            <person name="Liu Y."/>
            <person name="Song Y."/>
            <person name="Tong Y."/>
            <person name="Lu Y."/>
            <person name="Yang J."/>
            <person name="Xu C."/>
            <person name="Jia M."/>
            <person name="Peters R.J."/>
            <person name="Huang L."/>
            <person name="Gao W."/>
        </authorList>
    </citation>
    <scope>NUCLEOTIDE SEQUENCE [LARGE SCALE GENOMIC DNA]</scope>
    <source>
        <strain evidence="12">cv. XIE 37</strain>
        <tissue evidence="11">Leaf</tissue>
    </source>
</reference>
<feature type="region of interest" description="Disordered" evidence="9">
    <location>
        <begin position="218"/>
        <end position="252"/>
    </location>
</feature>
<feature type="compositionally biased region" description="Basic and acidic residues" evidence="9">
    <location>
        <begin position="114"/>
        <end position="126"/>
    </location>
</feature>
<dbReference type="PANTHER" id="PTHR31083:SF5">
    <property type="entry name" value="PROTEIN SOSEKI 1"/>
    <property type="match status" value="1"/>
</dbReference>
<evidence type="ECO:0000256" key="3">
    <source>
        <dbReference type="ARBA" id="ARBA00022475"/>
    </source>
</evidence>
<feature type="domain" description="SOSEKI DIX-like" evidence="10">
    <location>
        <begin position="20"/>
        <end position="106"/>
    </location>
</feature>
<organism evidence="11 12">
    <name type="scientific">Tripterygium wilfordii</name>
    <name type="common">Thunder God vine</name>
    <dbReference type="NCBI Taxonomy" id="458696"/>
    <lineage>
        <taxon>Eukaryota</taxon>
        <taxon>Viridiplantae</taxon>
        <taxon>Streptophyta</taxon>
        <taxon>Embryophyta</taxon>
        <taxon>Tracheophyta</taxon>
        <taxon>Spermatophyta</taxon>
        <taxon>Magnoliopsida</taxon>
        <taxon>eudicotyledons</taxon>
        <taxon>Gunneridae</taxon>
        <taxon>Pentapetalae</taxon>
        <taxon>rosids</taxon>
        <taxon>fabids</taxon>
        <taxon>Celastrales</taxon>
        <taxon>Celastraceae</taxon>
        <taxon>Tripterygium</taxon>
    </lineage>
</organism>
<proteinExistence type="inferred from homology"/>
<dbReference type="InParanoid" id="A0A7J7CQJ0"/>
<evidence type="ECO:0000256" key="7">
    <source>
        <dbReference type="ARBA" id="ARBA00024211"/>
    </source>
</evidence>
<dbReference type="EMBL" id="JAAARO010000014">
    <property type="protein sequence ID" value="KAF5736383.1"/>
    <property type="molecule type" value="Genomic_DNA"/>
</dbReference>
<dbReference type="GO" id="GO:0090708">
    <property type="term" value="P:specification of plant organ axis polarity"/>
    <property type="evidence" value="ECO:0007669"/>
    <property type="project" value="UniProtKB-ARBA"/>
</dbReference>
<dbReference type="AlphaFoldDB" id="A0A7J7CQJ0"/>
<dbReference type="GO" id="GO:0051258">
    <property type="term" value="P:protein polymerization"/>
    <property type="evidence" value="ECO:0007669"/>
    <property type="project" value="UniProtKB-ARBA"/>
</dbReference>
<feature type="compositionally biased region" description="Low complexity" evidence="9">
    <location>
        <begin position="285"/>
        <end position="308"/>
    </location>
</feature>
<comment type="subunit">
    <text evidence="8">Homodimer. Forms long polymer filaments with other SOKs proteins polymers (e.g. SOK1, SOK2, SOK3 and SOK4) crucial for polar localization and biological activity. Binds to ANGUSTIFOLIA (AN).</text>
</comment>
<comment type="subcellular location">
    <subcellularLocation>
        <location evidence="1">Cell membrane</location>
        <topology evidence="1">Peripheral membrane protein</topology>
        <orientation evidence="1">Cytoplasmic side</orientation>
    </subcellularLocation>
</comment>
<dbReference type="GO" id="GO:0005886">
    <property type="term" value="C:plasma membrane"/>
    <property type="evidence" value="ECO:0007669"/>
    <property type="project" value="UniProtKB-SubCell"/>
</dbReference>
<evidence type="ECO:0000313" key="11">
    <source>
        <dbReference type="EMBL" id="KAF5736383.1"/>
    </source>
</evidence>
<dbReference type="GO" id="GO:0051301">
    <property type="term" value="P:cell division"/>
    <property type="evidence" value="ECO:0007669"/>
    <property type="project" value="UniProtKB-KW"/>
</dbReference>
<keyword evidence="6" id="KW-0131">Cell cycle</keyword>
<keyword evidence="2" id="KW-0217">Developmental protein</keyword>
<evidence type="ECO:0000256" key="2">
    <source>
        <dbReference type="ARBA" id="ARBA00022473"/>
    </source>
</evidence>
<comment type="caution">
    <text evidence="11">The sequence shown here is derived from an EMBL/GenBank/DDBJ whole genome shotgun (WGS) entry which is preliminary data.</text>
</comment>
<evidence type="ECO:0000256" key="9">
    <source>
        <dbReference type="SAM" id="MobiDB-lite"/>
    </source>
</evidence>
<accession>A0A7J7CQJ0</accession>
<evidence type="ECO:0000313" key="12">
    <source>
        <dbReference type="Proteomes" id="UP000593562"/>
    </source>
</evidence>
<comment type="similarity">
    <text evidence="7">Belongs to the SOSEKI family.</text>
</comment>
<evidence type="ECO:0000259" key="10">
    <source>
        <dbReference type="Pfam" id="PF06136"/>
    </source>
</evidence>
<evidence type="ECO:0000256" key="5">
    <source>
        <dbReference type="ARBA" id="ARBA00023136"/>
    </source>
</evidence>
<keyword evidence="3" id="KW-1003">Cell membrane</keyword>
<feature type="region of interest" description="Disordered" evidence="9">
    <location>
        <begin position="112"/>
        <end position="182"/>
    </location>
</feature>
<feature type="compositionally biased region" description="Polar residues" evidence="9">
    <location>
        <begin position="229"/>
        <end position="240"/>
    </location>
</feature>
<evidence type="ECO:0000256" key="4">
    <source>
        <dbReference type="ARBA" id="ARBA00022618"/>
    </source>
</evidence>
<feature type="region of interest" description="Disordered" evidence="9">
    <location>
        <begin position="281"/>
        <end position="352"/>
    </location>
</feature>
<protein>
    <submittedName>
        <fullName evidence="11">Protein UPSTREAM OF FLC-like isoform X1</fullName>
    </submittedName>
</protein>
<dbReference type="FunCoup" id="A0A7J7CQJ0">
    <property type="interactions" value="307"/>
</dbReference>
<keyword evidence="5" id="KW-0472">Membrane</keyword>
<dbReference type="PANTHER" id="PTHR31083">
    <property type="entry name" value="UPSTREAM OF FLC PROTEIN (DUF966)"/>
    <property type="match status" value="1"/>
</dbReference>
<sequence length="352" mass="39672">MEGVAKGGGGGGGCEVRRIHIIYFLSHMGRIEHPHLVRVHHLHRNGVYLRDVKRWLADLRGKDMPEAFAWSYKRRYKNGYVWQDLLDDDLITPISDNEYVLKGSQINTTLPSHFDAKRKSMSKEEDSPVQVEVDGMQPQQTSPAEETEKPGDTQTGSFTAPPEIYEESQVFGSDRSTVTEDSMRHDERAAIEKDNHEQSDKFENLSSSSFYASLLNKKSKKKGNSNKNYDSMSSNTSFLQDSPIRKSRKSNSMGASNMIRNFITCGTVDTNDAVLVSINQNNKASSDQHTTNNNTTSSSNKNWNQQKQKSSRRSFESKKQQHQQQQQQKENGFGEPKEVPAAYKPVGGPTCS</sequence>
<keyword evidence="12" id="KW-1185">Reference proteome</keyword>